<evidence type="ECO:0000313" key="4">
    <source>
        <dbReference type="Proteomes" id="UP000094793"/>
    </source>
</evidence>
<protein>
    <submittedName>
        <fullName evidence="3">Phage major capsid protein</fullName>
    </submittedName>
</protein>
<dbReference type="RefSeq" id="WP_069600638.1">
    <property type="nucleotide sequence ID" value="NZ_CP017150.1"/>
</dbReference>
<dbReference type="AlphaFoldDB" id="A0A1D7W6C5"/>
<dbReference type="Gene3D" id="3.30.2400.10">
    <property type="entry name" value="Major capsid protein gp5"/>
    <property type="match status" value="1"/>
</dbReference>
<gene>
    <name evidence="3" type="ORF">BLSMQ_2893</name>
</gene>
<dbReference type="InterPro" id="IPR024455">
    <property type="entry name" value="Phage_capsid"/>
</dbReference>
<evidence type="ECO:0000256" key="1">
    <source>
        <dbReference type="ARBA" id="ARBA00004328"/>
    </source>
</evidence>
<dbReference type="NCBIfam" id="TIGR01554">
    <property type="entry name" value="major_cap_HK97"/>
    <property type="match status" value="1"/>
</dbReference>
<evidence type="ECO:0000313" key="3">
    <source>
        <dbReference type="EMBL" id="AOP54599.1"/>
    </source>
</evidence>
<reference evidence="4" key="1">
    <citation type="submission" date="2016-09" db="EMBL/GenBank/DDBJ databases">
        <title>Complete Genome Sequence of Brevibacterium linens SMQ-1335.</title>
        <authorList>
            <person name="de Melo A.G."/>
            <person name="Labrie S.J."/>
            <person name="Dumaresq J."/>
            <person name="Roberts R.J."/>
            <person name="Tremblay D.M."/>
            <person name="Moineau S."/>
        </authorList>
    </citation>
    <scope>NUCLEOTIDE SEQUENCE [LARGE SCALE GENOMIC DNA]</scope>
    <source>
        <strain evidence="4">SMQ-1335</strain>
    </source>
</reference>
<dbReference type="Pfam" id="PF05065">
    <property type="entry name" value="Phage_capsid"/>
    <property type="match status" value="1"/>
</dbReference>
<sequence length="278" mass="29631">MATENTAANPELLAEQVSSLLIQPLEEQSIMLNSGVKIYDSASPLRIPKLVSSSDPSWVGEGEAIPEADVDFDEVKLMPTDRKSIKTLIRFTNELARQSVVGLDATLKARLVNDVARKLDTALLGGDGAAKSVTGMINQAGVQEGVLDASDPDSLLDALAMAHAAEVQPNRWFISGADFFTLRKLKDADGHYLIVSDLTAGATYSLFGIPVTVTNKLEAGKAVLANMGEVAVVRDTNADVKILDQTFATTDEQAIRVVTRYDLGLLHPEGVIVLTAAA</sequence>
<dbReference type="KEGG" id="blin:BLSMQ_2893"/>
<dbReference type="Gene3D" id="3.30.2320.10">
    <property type="entry name" value="hypothetical protein PF0899 domain"/>
    <property type="match status" value="1"/>
</dbReference>
<feature type="domain" description="Phage capsid-like C-terminal" evidence="2">
    <location>
        <begin position="12"/>
        <end position="275"/>
    </location>
</feature>
<dbReference type="SUPFAM" id="SSF56563">
    <property type="entry name" value="Major capsid protein gp5"/>
    <property type="match status" value="1"/>
</dbReference>
<dbReference type="OrthoDB" id="9806592at2"/>
<proteinExistence type="predicted"/>
<dbReference type="Proteomes" id="UP000094793">
    <property type="component" value="Chromosome"/>
</dbReference>
<name>A0A1D7W6C5_BREAU</name>
<evidence type="ECO:0000259" key="2">
    <source>
        <dbReference type="Pfam" id="PF05065"/>
    </source>
</evidence>
<comment type="subcellular location">
    <subcellularLocation>
        <location evidence="1">Virion</location>
    </subcellularLocation>
</comment>
<organism evidence="3 4">
    <name type="scientific">Brevibacterium aurantiacum</name>
    <dbReference type="NCBI Taxonomy" id="273384"/>
    <lineage>
        <taxon>Bacteria</taxon>
        <taxon>Bacillati</taxon>
        <taxon>Actinomycetota</taxon>
        <taxon>Actinomycetes</taxon>
        <taxon>Micrococcales</taxon>
        <taxon>Brevibacteriaceae</taxon>
        <taxon>Brevibacterium</taxon>
    </lineage>
</organism>
<dbReference type="EMBL" id="CP017150">
    <property type="protein sequence ID" value="AOP54599.1"/>
    <property type="molecule type" value="Genomic_DNA"/>
</dbReference>
<dbReference type="PATRIC" id="fig|1703.10.peg.2993"/>
<accession>A0A1D7W6C5</accession>
<dbReference type="InterPro" id="IPR054612">
    <property type="entry name" value="Phage_capsid-like_C"/>
</dbReference>